<dbReference type="PANTHER" id="PTHR43105:SF10">
    <property type="entry name" value="NADH-QUINONE OXIDOREDUCTASE SUBUNIT G"/>
    <property type="match status" value="1"/>
</dbReference>
<dbReference type="InterPro" id="IPR050123">
    <property type="entry name" value="Prok_molybdopt-oxidoreductase"/>
</dbReference>
<dbReference type="CDD" id="cd00508">
    <property type="entry name" value="MopB_CT_Fdh-Nap-like"/>
    <property type="match status" value="1"/>
</dbReference>
<dbReference type="GO" id="GO:0045333">
    <property type="term" value="P:cellular respiration"/>
    <property type="evidence" value="ECO:0007669"/>
    <property type="project" value="UniProtKB-ARBA"/>
</dbReference>
<protein>
    <submittedName>
        <fullName evidence="9">Molybdopterin-dependent oxidoreductase</fullName>
    </submittedName>
</protein>
<dbReference type="Gene3D" id="3.40.50.740">
    <property type="match status" value="1"/>
</dbReference>
<keyword evidence="3" id="KW-0500">Molybdenum</keyword>
<organism evidence="9 10">
    <name type="scientific">Candidatus Thiopontia autotrophica</name>
    <dbReference type="NCBI Taxonomy" id="2841688"/>
    <lineage>
        <taxon>Bacteria</taxon>
        <taxon>Pseudomonadati</taxon>
        <taxon>Pseudomonadota</taxon>
        <taxon>Gammaproteobacteria</taxon>
        <taxon>Candidatus Thiopontia</taxon>
    </lineage>
</organism>
<evidence type="ECO:0000256" key="6">
    <source>
        <dbReference type="ARBA" id="ARBA00023014"/>
    </source>
</evidence>
<feature type="compositionally biased region" description="Basic and acidic residues" evidence="7">
    <location>
        <begin position="571"/>
        <end position="582"/>
    </location>
</feature>
<gene>
    <name evidence="9" type="ORF">H8D24_03325</name>
</gene>
<evidence type="ECO:0000256" key="4">
    <source>
        <dbReference type="ARBA" id="ARBA00022723"/>
    </source>
</evidence>
<comment type="caution">
    <text evidence="9">The sequence shown here is derived from an EMBL/GenBank/DDBJ whole genome shotgun (WGS) entry which is preliminary data.</text>
</comment>
<evidence type="ECO:0000313" key="10">
    <source>
        <dbReference type="Proteomes" id="UP000654401"/>
    </source>
</evidence>
<evidence type="ECO:0000256" key="1">
    <source>
        <dbReference type="ARBA" id="ARBA00001942"/>
    </source>
</evidence>
<accession>A0A8J6TSC1</accession>
<dbReference type="Pfam" id="PF00384">
    <property type="entry name" value="Molybdopterin"/>
    <property type="match status" value="1"/>
</dbReference>
<comment type="cofactor">
    <cofactor evidence="1">
        <name>Mo-bis(molybdopterin guanine dinucleotide)</name>
        <dbReference type="ChEBI" id="CHEBI:60539"/>
    </cofactor>
</comment>
<keyword evidence="4" id="KW-0479">Metal-binding</keyword>
<reference evidence="9 10" key="1">
    <citation type="submission" date="2020-08" db="EMBL/GenBank/DDBJ databases">
        <title>Bridging the membrane lipid divide: bacteria of the FCB group superphylum have the potential to synthesize archaeal ether lipids.</title>
        <authorList>
            <person name="Villanueva L."/>
            <person name="Von Meijenfeldt F.A.B."/>
            <person name="Westbye A.B."/>
            <person name="Yadav S."/>
            <person name="Hopmans E.C."/>
            <person name="Dutilh B.E."/>
            <person name="Sinninghe Damste J.S."/>
        </authorList>
    </citation>
    <scope>NUCLEOTIDE SEQUENCE [LARGE SCALE GENOMIC DNA]</scope>
    <source>
        <strain evidence="9">NIOZ-UU100</strain>
    </source>
</reference>
<evidence type="ECO:0000259" key="8">
    <source>
        <dbReference type="PROSITE" id="PS51669"/>
    </source>
</evidence>
<dbReference type="InterPro" id="IPR006656">
    <property type="entry name" value="Mopterin_OxRdtase"/>
</dbReference>
<sequence length="748" mass="84117">MLFGRSNKNPITIVDKRVVEWKYATCGYCSTGCSIEVGLNQEGKAVSSRGVADADVNRGKLCLKGIFEHELFESSGRGTVPLIRNHWHQPWEPTSWESALDNAHQEILRIQRAHGRDSVAVVSTGQLLTEEFYTLGKLTRGLIGTNNYDGNTTLCMASAVSGYKRSFGSDGPPGCYEDFDHTDCLIAWGSNLPEQHPIIYWRMKEAQEKRGFPLIVVDPRVTMLAQNAHIHLPITPGTDVVLQNALMHVILSNGWENQDYIEKNTTGIESLRAEVARYDPTTASRLCGIDEDTIRQVARIFAKSTAAMQIWTMGINQSTHGSDGVVGINNLALITGNIGKPGGTSLSITGQCNAMGTREWSSCSGLPNYRYLENREDREEIASYWGIDPEFLPTKRGMYQTDIYHAIESGEIKGIWLIATNPLTSLPNSARVRKAMEKLELCIVQDCYQDSESTQYAHLYLPAGTWAEKDGVMTNTERRINRVTPIMDPPGEAKPDLWIFNRMAERFNQENYQSRQKESGKPVRRSVHFPESASDIFAEMASLSKGRLADISGMDHPLLEAQRGVQWPYTENERSEGKEPPHGGRRLYTDPQSFQYPDGRAKLIPLPFIDNNEVPDEKFPLWLNTGRLVAHWHGRTKTGKIGNNNKFSPIPFVEINPDLCRERGIAQGEYIRLISRRSDAIVMAQPPHRVPRNMLFLPFHFHDCANRLTLGLLDPHSRQPAYKQSAIRIEKIMDQPSAACLSMEMRAF</sequence>
<dbReference type="AlphaFoldDB" id="A0A8J6TSC1"/>
<dbReference type="GO" id="GO:1990204">
    <property type="term" value="C:oxidoreductase complex"/>
    <property type="evidence" value="ECO:0007669"/>
    <property type="project" value="UniProtKB-ARBA"/>
</dbReference>
<feature type="region of interest" description="Disordered" evidence="7">
    <location>
        <begin position="564"/>
        <end position="591"/>
    </location>
</feature>
<name>A0A8J6TSC1_9GAMM</name>
<dbReference type="PANTHER" id="PTHR43105">
    <property type="entry name" value="RESPIRATORY NITRATE REDUCTASE"/>
    <property type="match status" value="1"/>
</dbReference>
<dbReference type="SUPFAM" id="SSF50692">
    <property type="entry name" value="ADC-like"/>
    <property type="match status" value="1"/>
</dbReference>
<keyword evidence="2" id="KW-0004">4Fe-4S</keyword>
<evidence type="ECO:0000256" key="3">
    <source>
        <dbReference type="ARBA" id="ARBA00022505"/>
    </source>
</evidence>
<evidence type="ECO:0000313" key="9">
    <source>
        <dbReference type="EMBL" id="MBC8519423.1"/>
    </source>
</evidence>
<evidence type="ECO:0000256" key="2">
    <source>
        <dbReference type="ARBA" id="ARBA00022485"/>
    </source>
</evidence>
<dbReference type="Gene3D" id="2.20.25.90">
    <property type="entry name" value="ADC-like domains"/>
    <property type="match status" value="1"/>
</dbReference>
<keyword evidence="6" id="KW-0411">Iron-sulfur</keyword>
<dbReference type="InterPro" id="IPR006963">
    <property type="entry name" value="Mopterin_OxRdtase_4Fe-4S_dom"/>
</dbReference>
<dbReference type="CDD" id="cd02754">
    <property type="entry name" value="MopB_Nitrate-R-NapA-like"/>
    <property type="match status" value="1"/>
</dbReference>
<dbReference type="InterPro" id="IPR009010">
    <property type="entry name" value="Asp_de-COase-like_dom_sf"/>
</dbReference>
<dbReference type="PROSITE" id="PS00551">
    <property type="entry name" value="MOLYBDOPTERIN_PROK_1"/>
    <property type="match status" value="1"/>
</dbReference>
<dbReference type="SUPFAM" id="SSF53706">
    <property type="entry name" value="Formate dehydrogenase/DMSO reductase, domains 1-3"/>
    <property type="match status" value="1"/>
</dbReference>
<proteinExistence type="predicted"/>
<feature type="domain" description="4Fe-4S Mo/W bis-MGD-type" evidence="8">
    <location>
        <begin position="19"/>
        <end position="76"/>
    </location>
</feature>
<dbReference type="InterPro" id="IPR027467">
    <property type="entry name" value="MopterinOxRdtase_cofactor_BS"/>
</dbReference>
<dbReference type="PROSITE" id="PS51669">
    <property type="entry name" value="4FE4S_MOW_BIS_MGD"/>
    <property type="match status" value="1"/>
</dbReference>
<dbReference type="EMBL" id="JACNFK010000023">
    <property type="protein sequence ID" value="MBC8519423.1"/>
    <property type="molecule type" value="Genomic_DNA"/>
</dbReference>
<dbReference type="InterPro" id="IPR006657">
    <property type="entry name" value="MoPterin_dinucl-bd_dom"/>
</dbReference>
<dbReference type="SMART" id="SM00926">
    <property type="entry name" value="Molybdop_Fe4S4"/>
    <property type="match status" value="1"/>
</dbReference>
<dbReference type="GO" id="GO:0043546">
    <property type="term" value="F:molybdopterin cofactor binding"/>
    <property type="evidence" value="ECO:0007669"/>
    <property type="project" value="InterPro"/>
</dbReference>
<keyword evidence="5" id="KW-0408">Iron</keyword>
<dbReference type="Gene3D" id="2.40.40.20">
    <property type="match status" value="1"/>
</dbReference>
<evidence type="ECO:0000256" key="7">
    <source>
        <dbReference type="SAM" id="MobiDB-lite"/>
    </source>
</evidence>
<dbReference type="GO" id="GO:0016020">
    <property type="term" value="C:membrane"/>
    <property type="evidence" value="ECO:0007669"/>
    <property type="project" value="TreeGrafter"/>
</dbReference>
<dbReference type="Gene3D" id="3.40.228.10">
    <property type="entry name" value="Dimethylsulfoxide Reductase, domain 2"/>
    <property type="match status" value="1"/>
</dbReference>
<dbReference type="GO" id="GO:0046872">
    <property type="term" value="F:metal ion binding"/>
    <property type="evidence" value="ECO:0007669"/>
    <property type="project" value="UniProtKB-KW"/>
</dbReference>
<evidence type="ECO:0000256" key="5">
    <source>
        <dbReference type="ARBA" id="ARBA00023004"/>
    </source>
</evidence>
<dbReference type="Pfam" id="PF01568">
    <property type="entry name" value="Molydop_binding"/>
    <property type="match status" value="1"/>
</dbReference>
<dbReference type="Pfam" id="PF04879">
    <property type="entry name" value="Molybdop_Fe4S4"/>
    <property type="match status" value="1"/>
</dbReference>
<dbReference type="Proteomes" id="UP000654401">
    <property type="component" value="Unassembled WGS sequence"/>
</dbReference>
<dbReference type="GO" id="GO:0051539">
    <property type="term" value="F:4 iron, 4 sulfur cluster binding"/>
    <property type="evidence" value="ECO:0007669"/>
    <property type="project" value="UniProtKB-KW"/>
</dbReference>
<dbReference type="GO" id="GO:0016491">
    <property type="term" value="F:oxidoreductase activity"/>
    <property type="evidence" value="ECO:0007669"/>
    <property type="project" value="InterPro"/>
</dbReference>